<dbReference type="PANTHER" id="PTHR31170:SF21">
    <property type="match status" value="1"/>
</dbReference>
<feature type="compositionally biased region" description="Basic and acidic residues" evidence="1">
    <location>
        <begin position="32"/>
        <end position="41"/>
    </location>
</feature>
<sequence>MLDFPNLLPYTSVMRGQKVEKGGGRSPNWTQKSEEREASNYHHDVKIDMDPCVLESMTERMRRGPKLLKKTAGGSSCCIFRIPHSLAEINPKAYRPQIVSIGPYHHGKTKELQMIEEHKWRFLNEFLDRTQSSTGTGLDEYMKEMMKLVPQARDCYSEEIPLSDTEFAKVLLLDGCFVVGLLRKYGEVEEFEDEDPIFLVPWVIPFLMRDLLKLENQIPFFVLKRLFEVSENPDGKKGGIASYSLVRLALEFFNAGMTRPAEVLDGFSDNFDSKHLLDLFRSSFLTGKTREPEQDNPSAKLINSVSKLRAAGIGFQVLPEAESFLEIKFRNGVLGIPKLTIDDFSGAFLQNCVAFEQSHQHCSMYMTTYATFMDCLIDTGKDVSLLRDDKIIDNYFGTDEEVASLFNDMGKDVAFDVESCYLAEQLERVNGYYWNNWHVYWATFRNSYFSSPWSIISVMAASLLLCLTFVQTFFEVYDCCESNHP</sequence>
<comment type="caution">
    <text evidence="2">The sequence shown here is derived from an EMBL/GenBank/DDBJ whole genome shotgun (WGS) entry which is preliminary data.</text>
</comment>
<dbReference type="InterPro" id="IPR004158">
    <property type="entry name" value="DUF247_pln"/>
</dbReference>
<evidence type="ECO:0000313" key="3">
    <source>
        <dbReference type="Proteomes" id="UP000825729"/>
    </source>
</evidence>
<feature type="region of interest" description="Disordered" evidence="1">
    <location>
        <begin position="15"/>
        <end position="41"/>
    </location>
</feature>
<dbReference type="EMBL" id="JAINDJ010000008">
    <property type="protein sequence ID" value="KAG9440426.1"/>
    <property type="molecule type" value="Genomic_DNA"/>
</dbReference>
<gene>
    <name evidence="2" type="ORF">H6P81_020591</name>
</gene>
<keyword evidence="3" id="KW-1185">Reference proteome</keyword>
<dbReference type="Pfam" id="PF03140">
    <property type="entry name" value="DUF247"/>
    <property type="match status" value="1"/>
</dbReference>
<organism evidence="2 3">
    <name type="scientific">Aristolochia fimbriata</name>
    <name type="common">White veined hardy Dutchman's pipe vine</name>
    <dbReference type="NCBI Taxonomy" id="158543"/>
    <lineage>
        <taxon>Eukaryota</taxon>
        <taxon>Viridiplantae</taxon>
        <taxon>Streptophyta</taxon>
        <taxon>Embryophyta</taxon>
        <taxon>Tracheophyta</taxon>
        <taxon>Spermatophyta</taxon>
        <taxon>Magnoliopsida</taxon>
        <taxon>Magnoliidae</taxon>
        <taxon>Piperales</taxon>
        <taxon>Aristolochiaceae</taxon>
        <taxon>Aristolochia</taxon>
    </lineage>
</organism>
<accession>A0AAV7DY38</accession>
<name>A0AAV7DY38_ARIFI</name>
<protein>
    <submittedName>
        <fullName evidence="2">Uncharacterized protein</fullName>
    </submittedName>
</protein>
<dbReference type="PANTHER" id="PTHR31170">
    <property type="entry name" value="BNAC04G53230D PROTEIN"/>
    <property type="match status" value="1"/>
</dbReference>
<dbReference type="AlphaFoldDB" id="A0AAV7DY38"/>
<dbReference type="Proteomes" id="UP000825729">
    <property type="component" value="Unassembled WGS sequence"/>
</dbReference>
<evidence type="ECO:0000256" key="1">
    <source>
        <dbReference type="SAM" id="MobiDB-lite"/>
    </source>
</evidence>
<proteinExistence type="predicted"/>
<reference evidence="2 3" key="1">
    <citation type="submission" date="2021-07" db="EMBL/GenBank/DDBJ databases">
        <title>The Aristolochia fimbriata genome: insights into angiosperm evolution, floral development and chemical biosynthesis.</title>
        <authorList>
            <person name="Jiao Y."/>
        </authorList>
    </citation>
    <scope>NUCLEOTIDE SEQUENCE [LARGE SCALE GENOMIC DNA]</scope>
    <source>
        <strain evidence="2">IBCAS-2021</strain>
        <tissue evidence="2">Leaf</tissue>
    </source>
</reference>
<evidence type="ECO:0000313" key="2">
    <source>
        <dbReference type="EMBL" id="KAG9440426.1"/>
    </source>
</evidence>